<evidence type="ECO:0000313" key="2">
    <source>
        <dbReference type="Proteomes" id="UP001145742"/>
    </source>
</evidence>
<evidence type="ECO:0000313" key="1">
    <source>
        <dbReference type="EMBL" id="KAJ7415369.1"/>
    </source>
</evidence>
<protein>
    <recommendedName>
        <fullName evidence="3">Rna-directed dna polymerase from mobile element jockey-like</fullName>
    </recommendedName>
</protein>
<keyword evidence="2" id="KW-1185">Reference proteome</keyword>
<gene>
    <name evidence="1" type="ORF">WISP_78574</name>
</gene>
<comment type="caution">
    <text evidence="1">The sequence shown here is derived from an EMBL/GenBank/DDBJ whole genome shotgun (WGS) entry which is preliminary data.</text>
</comment>
<dbReference type="EMBL" id="WHWB01033954">
    <property type="protein sequence ID" value="KAJ7415369.1"/>
    <property type="molecule type" value="Genomic_DNA"/>
</dbReference>
<sequence>MSKYMVLWVKNCAPRVAVNEATSVWQLVTSTVPLSSNLVSVLFDMLINYLDAAECTISKFDANTELGSTADSLEGPDALQRDLEKLEHWAMINGMKFNRLKHQIE</sequence>
<evidence type="ECO:0008006" key="3">
    <source>
        <dbReference type="Google" id="ProtNLM"/>
    </source>
</evidence>
<dbReference type="Proteomes" id="UP001145742">
    <property type="component" value="Unassembled WGS sequence"/>
</dbReference>
<proteinExistence type="predicted"/>
<reference evidence="1" key="1">
    <citation type="submission" date="2019-10" db="EMBL/GenBank/DDBJ databases">
        <authorList>
            <person name="Soares A.E.R."/>
            <person name="Aleixo A."/>
            <person name="Schneider P."/>
            <person name="Miyaki C.Y."/>
            <person name="Schneider M.P."/>
            <person name="Mello C."/>
            <person name="Vasconcelos A.T.R."/>
        </authorList>
    </citation>
    <scope>NUCLEOTIDE SEQUENCE</scope>
    <source>
        <tissue evidence="1">Muscle</tissue>
    </source>
</reference>
<accession>A0ABQ9D5C0</accession>
<name>A0ABQ9D5C0_9PASS</name>
<organism evidence="1 2">
    <name type="scientific">Willisornis vidua</name>
    <name type="common">Xingu scale-backed antbird</name>
    <dbReference type="NCBI Taxonomy" id="1566151"/>
    <lineage>
        <taxon>Eukaryota</taxon>
        <taxon>Metazoa</taxon>
        <taxon>Chordata</taxon>
        <taxon>Craniata</taxon>
        <taxon>Vertebrata</taxon>
        <taxon>Euteleostomi</taxon>
        <taxon>Archelosauria</taxon>
        <taxon>Archosauria</taxon>
        <taxon>Dinosauria</taxon>
        <taxon>Saurischia</taxon>
        <taxon>Theropoda</taxon>
        <taxon>Coelurosauria</taxon>
        <taxon>Aves</taxon>
        <taxon>Neognathae</taxon>
        <taxon>Neoaves</taxon>
        <taxon>Telluraves</taxon>
        <taxon>Australaves</taxon>
        <taxon>Passeriformes</taxon>
        <taxon>Thamnophilidae</taxon>
        <taxon>Willisornis</taxon>
    </lineage>
</organism>